<evidence type="ECO:0000313" key="11">
    <source>
        <dbReference type="Proteomes" id="UP001301769"/>
    </source>
</evidence>
<feature type="transmembrane region" description="Helical" evidence="8">
    <location>
        <begin position="364"/>
        <end position="385"/>
    </location>
</feature>
<feature type="transmembrane region" description="Helical" evidence="8">
    <location>
        <begin position="331"/>
        <end position="352"/>
    </location>
</feature>
<feature type="transmembrane region" description="Helical" evidence="8">
    <location>
        <begin position="289"/>
        <end position="310"/>
    </location>
</feature>
<dbReference type="GO" id="GO:0000293">
    <property type="term" value="F:ferric-chelate reductase activity"/>
    <property type="evidence" value="ECO:0007669"/>
    <property type="project" value="TreeGrafter"/>
</dbReference>
<evidence type="ECO:0000256" key="7">
    <source>
        <dbReference type="SAM" id="MobiDB-lite"/>
    </source>
</evidence>
<dbReference type="SUPFAM" id="SSF53182">
    <property type="entry name" value="Pyrrolidone carboxyl peptidase (pyroglutamate aminopeptidase)"/>
    <property type="match status" value="1"/>
</dbReference>
<dbReference type="InterPro" id="IPR036440">
    <property type="entry name" value="Peptidase_C15-like_sf"/>
</dbReference>
<evidence type="ECO:0000259" key="9">
    <source>
        <dbReference type="Pfam" id="PF01794"/>
    </source>
</evidence>
<comment type="caution">
    <text evidence="10">The sequence shown here is derived from an EMBL/GenBank/DDBJ whole genome shotgun (WGS) entry which is preliminary data.</text>
</comment>
<feature type="transmembrane region" description="Helical" evidence="8">
    <location>
        <begin position="242"/>
        <end position="259"/>
    </location>
</feature>
<keyword evidence="4 8" id="KW-1133">Transmembrane helix</keyword>
<keyword evidence="2" id="KW-0813">Transport</keyword>
<name>A0AAN6XUI4_9PEZI</name>
<reference evidence="10" key="1">
    <citation type="journal article" date="2023" name="Mol. Phylogenet. Evol.">
        <title>Genome-scale phylogeny and comparative genomics of the fungal order Sordariales.</title>
        <authorList>
            <person name="Hensen N."/>
            <person name="Bonometti L."/>
            <person name="Westerberg I."/>
            <person name="Brannstrom I.O."/>
            <person name="Guillou S."/>
            <person name="Cros-Aarteil S."/>
            <person name="Calhoun S."/>
            <person name="Haridas S."/>
            <person name="Kuo A."/>
            <person name="Mondo S."/>
            <person name="Pangilinan J."/>
            <person name="Riley R."/>
            <person name="LaButti K."/>
            <person name="Andreopoulos B."/>
            <person name="Lipzen A."/>
            <person name="Chen C."/>
            <person name="Yan M."/>
            <person name="Daum C."/>
            <person name="Ng V."/>
            <person name="Clum A."/>
            <person name="Steindorff A."/>
            <person name="Ohm R.A."/>
            <person name="Martin F."/>
            <person name="Silar P."/>
            <person name="Natvig D.O."/>
            <person name="Lalanne C."/>
            <person name="Gautier V."/>
            <person name="Ament-Velasquez S.L."/>
            <person name="Kruys A."/>
            <person name="Hutchinson M.I."/>
            <person name="Powell A.J."/>
            <person name="Barry K."/>
            <person name="Miller A.N."/>
            <person name="Grigoriev I.V."/>
            <person name="Debuchy R."/>
            <person name="Gladieux P."/>
            <person name="Hiltunen Thoren M."/>
            <person name="Johannesson H."/>
        </authorList>
    </citation>
    <scope>NUCLEOTIDE SEQUENCE</scope>
    <source>
        <strain evidence="10">PSN293</strain>
    </source>
</reference>
<dbReference type="Gene3D" id="3.40.630.20">
    <property type="entry name" value="Peptidase C15, pyroglutamyl peptidase I-like"/>
    <property type="match status" value="1"/>
</dbReference>
<evidence type="ECO:0000256" key="3">
    <source>
        <dbReference type="ARBA" id="ARBA00022692"/>
    </source>
</evidence>
<evidence type="ECO:0000256" key="8">
    <source>
        <dbReference type="SAM" id="Phobius"/>
    </source>
</evidence>
<dbReference type="GO" id="GO:0006826">
    <property type="term" value="P:iron ion transport"/>
    <property type="evidence" value="ECO:0007669"/>
    <property type="project" value="TreeGrafter"/>
</dbReference>
<feature type="domain" description="Ferric oxidoreductase" evidence="9">
    <location>
        <begin position="286"/>
        <end position="408"/>
    </location>
</feature>
<dbReference type="GO" id="GO:0015677">
    <property type="term" value="P:copper ion import"/>
    <property type="evidence" value="ECO:0007669"/>
    <property type="project" value="TreeGrafter"/>
</dbReference>
<keyword evidence="11" id="KW-1185">Reference proteome</keyword>
<evidence type="ECO:0000256" key="6">
    <source>
        <dbReference type="ARBA" id="ARBA00023136"/>
    </source>
</evidence>
<keyword evidence="5" id="KW-0406">Ion transport</keyword>
<accession>A0AAN6XUI4</accession>
<dbReference type="EMBL" id="MU858343">
    <property type="protein sequence ID" value="KAK4206863.1"/>
    <property type="molecule type" value="Genomic_DNA"/>
</dbReference>
<organism evidence="10 11">
    <name type="scientific">Rhypophila decipiens</name>
    <dbReference type="NCBI Taxonomy" id="261697"/>
    <lineage>
        <taxon>Eukaryota</taxon>
        <taxon>Fungi</taxon>
        <taxon>Dikarya</taxon>
        <taxon>Ascomycota</taxon>
        <taxon>Pezizomycotina</taxon>
        <taxon>Sordariomycetes</taxon>
        <taxon>Sordariomycetidae</taxon>
        <taxon>Sordariales</taxon>
        <taxon>Naviculisporaceae</taxon>
        <taxon>Rhypophila</taxon>
    </lineage>
</organism>
<dbReference type="PANTHER" id="PTHR32361">
    <property type="entry name" value="FERRIC/CUPRIC REDUCTASE TRANSMEMBRANE COMPONENT"/>
    <property type="match status" value="1"/>
</dbReference>
<dbReference type="InterPro" id="IPR051410">
    <property type="entry name" value="Ferric/Cupric_Reductase"/>
</dbReference>
<dbReference type="Pfam" id="PF01794">
    <property type="entry name" value="Ferric_reduct"/>
    <property type="match status" value="1"/>
</dbReference>
<dbReference type="PANTHER" id="PTHR32361:SF9">
    <property type="entry name" value="FERRIC REDUCTASE TRANSMEMBRANE COMPONENT 3-RELATED"/>
    <property type="match status" value="1"/>
</dbReference>
<feature type="transmembrane region" description="Helical" evidence="8">
    <location>
        <begin position="418"/>
        <end position="436"/>
    </location>
</feature>
<feature type="transmembrane region" description="Helical" evidence="8">
    <location>
        <begin position="392"/>
        <end position="412"/>
    </location>
</feature>
<dbReference type="Proteomes" id="UP001301769">
    <property type="component" value="Unassembled WGS sequence"/>
</dbReference>
<dbReference type="InterPro" id="IPR013130">
    <property type="entry name" value="Fe3_Rdtase_TM_dom"/>
</dbReference>
<feature type="region of interest" description="Disordered" evidence="7">
    <location>
        <begin position="525"/>
        <end position="569"/>
    </location>
</feature>
<protein>
    <recommendedName>
        <fullName evidence="9">Ferric oxidoreductase domain-containing protein</fullName>
    </recommendedName>
</protein>
<feature type="transmembrane region" description="Helical" evidence="8">
    <location>
        <begin position="163"/>
        <end position="184"/>
    </location>
</feature>
<comment type="subcellular location">
    <subcellularLocation>
        <location evidence="1">Membrane</location>
        <topology evidence="1">Multi-pass membrane protein</topology>
    </subcellularLocation>
</comment>
<evidence type="ECO:0000256" key="5">
    <source>
        <dbReference type="ARBA" id="ARBA00023065"/>
    </source>
</evidence>
<keyword evidence="6 8" id="KW-0472">Membrane</keyword>
<sequence length="628" mass="69309">MAAAELTELNVVVTGFSSWRSYAPLPNISINTSWQIASSLPRVIFRHDSDKPNIRIVTYPTPIKTSWQTARETVPVLWAGKKADYGIYVVPDPPRHSPSTPWSTSAWTTRPTRRLLRPLRITYQRRARRTLLAADVYSVQYNGDTPQTASPVPPRPRAGPSNATIFSIVLVLTLILLPILLSILPKFLSSSSGILQVPESTINDTCRKFSCLKNQLLTPLPPTNLLPRRFTTAIGNPPTKGITLYLILVAALTLVLTLIKPGYKTPSISSPALATNPILTYTFQRTGTYAFALLPVVILFSSRNNLLLLLAARLPFAQPVSHSTYLLLHRWIGRLFAVLAIIHSILAIPLYLSKLPSISHQRFWIWGSVATVSSALLVVLGVVYFRRRFYEPFLLGHILLSIIVLVGCWYHVQDLMPSGIATCAGWVIAAVAVWGFDRLVRTARVVRNGVHRAKVSELGENGEYARVDIPLDLQVTRAKWGGKRMTSHSRPGLHVYAQFPNLDGWKRPWENHPFSVVPTGLLLSRSEKEGDSEPSGSSSPTDGGSILVKGPDGDAEKGTSAEFPPLANLEQSGQSSVNLVAVQYLVEAERAAHNNRADRLRVVKATAGYYIVCGHMGNRNAPWFEHGS</sequence>
<evidence type="ECO:0000256" key="1">
    <source>
        <dbReference type="ARBA" id="ARBA00004141"/>
    </source>
</evidence>
<keyword evidence="3 8" id="KW-0812">Transmembrane</keyword>
<feature type="compositionally biased region" description="Low complexity" evidence="7">
    <location>
        <begin position="533"/>
        <end position="545"/>
    </location>
</feature>
<evidence type="ECO:0000313" key="10">
    <source>
        <dbReference type="EMBL" id="KAK4206863.1"/>
    </source>
</evidence>
<reference evidence="10" key="2">
    <citation type="submission" date="2023-05" db="EMBL/GenBank/DDBJ databases">
        <authorList>
            <consortium name="Lawrence Berkeley National Laboratory"/>
            <person name="Steindorff A."/>
            <person name="Hensen N."/>
            <person name="Bonometti L."/>
            <person name="Westerberg I."/>
            <person name="Brannstrom I.O."/>
            <person name="Guillou S."/>
            <person name="Cros-Aarteil S."/>
            <person name="Calhoun S."/>
            <person name="Haridas S."/>
            <person name="Kuo A."/>
            <person name="Mondo S."/>
            <person name="Pangilinan J."/>
            <person name="Riley R."/>
            <person name="Labutti K."/>
            <person name="Andreopoulos B."/>
            <person name="Lipzen A."/>
            <person name="Chen C."/>
            <person name="Yanf M."/>
            <person name="Daum C."/>
            <person name="Ng V."/>
            <person name="Clum A."/>
            <person name="Ohm R."/>
            <person name="Martin F."/>
            <person name="Silar P."/>
            <person name="Natvig D."/>
            <person name="Lalanne C."/>
            <person name="Gautier V."/>
            <person name="Ament-Velasquez S.L."/>
            <person name="Kruys A."/>
            <person name="Hutchinson M.I."/>
            <person name="Powell A.J."/>
            <person name="Barry K."/>
            <person name="Miller A.N."/>
            <person name="Grigoriev I.V."/>
            <person name="Debuchy R."/>
            <person name="Gladieux P."/>
            <person name="Thoren M.H."/>
            <person name="Johannesson H."/>
        </authorList>
    </citation>
    <scope>NUCLEOTIDE SEQUENCE</scope>
    <source>
        <strain evidence="10">PSN293</strain>
    </source>
</reference>
<gene>
    <name evidence="10" type="ORF">QBC37DRAFT_380664</name>
</gene>
<dbReference type="GO" id="GO:0005886">
    <property type="term" value="C:plasma membrane"/>
    <property type="evidence" value="ECO:0007669"/>
    <property type="project" value="TreeGrafter"/>
</dbReference>
<evidence type="ECO:0000256" key="2">
    <source>
        <dbReference type="ARBA" id="ARBA00022448"/>
    </source>
</evidence>
<proteinExistence type="predicted"/>
<dbReference type="GO" id="GO:0006879">
    <property type="term" value="P:intracellular iron ion homeostasis"/>
    <property type="evidence" value="ECO:0007669"/>
    <property type="project" value="TreeGrafter"/>
</dbReference>
<evidence type="ECO:0000256" key="4">
    <source>
        <dbReference type="ARBA" id="ARBA00022989"/>
    </source>
</evidence>
<dbReference type="AlphaFoldDB" id="A0AAN6XUI4"/>